<dbReference type="Proteomes" id="UP000239388">
    <property type="component" value="Unassembled WGS sequence"/>
</dbReference>
<protein>
    <submittedName>
        <fullName evidence="1">Uncharacterized protein</fullName>
    </submittedName>
</protein>
<dbReference type="AlphaFoldDB" id="A0A2S8FNW9"/>
<gene>
    <name evidence="1" type="ORF">C5Y98_15755</name>
</gene>
<name>A0A2S8FNW9_9BACT</name>
<dbReference type="EMBL" id="PUIB01000017">
    <property type="protein sequence ID" value="PQO33690.1"/>
    <property type="molecule type" value="Genomic_DNA"/>
</dbReference>
<sequence length="78" mass="8755">MSLSIPSFAYLERKHLAVEFNGTLAVDSPLLPSQHKRILWMAGDSEPRILPIHLAATQTDVQVCGDFPQRFGRNITNH</sequence>
<evidence type="ECO:0000313" key="1">
    <source>
        <dbReference type="EMBL" id="PQO33690.1"/>
    </source>
</evidence>
<comment type="caution">
    <text evidence="1">The sequence shown here is derived from an EMBL/GenBank/DDBJ whole genome shotgun (WGS) entry which is preliminary data.</text>
</comment>
<proteinExistence type="predicted"/>
<reference evidence="1 2" key="1">
    <citation type="submission" date="2018-02" db="EMBL/GenBank/DDBJ databases">
        <title>Comparative genomes isolates from brazilian mangrove.</title>
        <authorList>
            <person name="Araujo J.E."/>
            <person name="Taketani R.G."/>
            <person name="Silva M.C.P."/>
            <person name="Loureco M.V."/>
            <person name="Andreote F.D."/>
        </authorList>
    </citation>
    <scope>NUCLEOTIDE SEQUENCE [LARGE SCALE GENOMIC DNA]</scope>
    <source>
        <strain evidence="1 2">NAP PRIS-MGV</strain>
    </source>
</reference>
<evidence type="ECO:0000313" key="2">
    <source>
        <dbReference type="Proteomes" id="UP000239388"/>
    </source>
</evidence>
<organism evidence="1 2">
    <name type="scientific">Blastopirellula marina</name>
    <dbReference type="NCBI Taxonomy" id="124"/>
    <lineage>
        <taxon>Bacteria</taxon>
        <taxon>Pseudomonadati</taxon>
        <taxon>Planctomycetota</taxon>
        <taxon>Planctomycetia</taxon>
        <taxon>Pirellulales</taxon>
        <taxon>Pirellulaceae</taxon>
        <taxon>Blastopirellula</taxon>
    </lineage>
</organism>
<accession>A0A2S8FNW9</accession>